<dbReference type="PANTHER" id="PTHR35333:SF3">
    <property type="entry name" value="BETA-LACTAMASE-TYPE TRANSPEPTIDASE FOLD CONTAINING PROTEIN"/>
    <property type="match status" value="1"/>
</dbReference>
<dbReference type="GO" id="GO:0046677">
    <property type="term" value="P:response to antibiotic"/>
    <property type="evidence" value="ECO:0007669"/>
    <property type="project" value="InterPro"/>
</dbReference>
<dbReference type="Proteomes" id="UP000470470">
    <property type="component" value="Unassembled WGS sequence"/>
</dbReference>
<evidence type="ECO:0000256" key="2">
    <source>
        <dbReference type="SAM" id="Phobius"/>
    </source>
</evidence>
<evidence type="ECO:0000256" key="1">
    <source>
        <dbReference type="SAM" id="MobiDB-lite"/>
    </source>
</evidence>
<gene>
    <name evidence="4" type="ORF">G1H19_10755</name>
</gene>
<dbReference type="RefSeq" id="WP_152727521.1">
    <property type="nucleotide sequence ID" value="NZ_JAABOZ010000001.1"/>
</dbReference>
<accession>A0A7K3WEX8</accession>
<sequence length="302" mass="31617">MTRTSLQPTVALPRRAAAPTSERSSRRTAYRRGRPVRRRRGAGGLAVALSAVLAGWLAAHSGVVDVSALRGRPPVTAASGGEVSVVVLDGSGAETVSEDAGSTHWTASLAKLFVVQQLLEQDEAGTLTLDDADRALMERAVEVSDDQAMNSLWQDFGGAQLVTAAAEEFGLDDTAPPARSGRWGETTTTAADFATFLSDLGAHLSAQDLATMTAWMRSAAPTAADGFDQSFGLLSDQADTEGAVAGKQGWMCCLDDRRQLHSTGVLTDGRVVVLLGEFPAGTSWQEAQAALTATAESVVESR</sequence>
<dbReference type="InterPro" id="IPR000871">
    <property type="entry name" value="Beta-lactam_class-A"/>
</dbReference>
<dbReference type="PANTHER" id="PTHR35333">
    <property type="entry name" value="BETA-LACTAMASE"/>
    <property type="match status" value="1"/>
</dbReference>
<evidence type="ECO:0000313" key="4">
    <source>
        <dbReference type="EMBL" id="NEL54479.1"/>
    </source>
</evidence>
<dbReference type="Pfam" id="PF13354">
    <property type="entry name" value="Beta-lactamase2"/>
    <property type="match status" value="1"/>
</dbReference>
<keyword evidence="5" id="KW-1185">Reference proteome</keyword>
<dbReference type="InterPro" id="IPR012338">
    <property type="entry name" value="Beta-lactam/transpept-like"/>
</dbReference>
<dbReference type="AlphaFoldDB" id="A0A7K3WEX8"/>
<keyword evidence="2" id="KW-0812">Transmembrane</keyword>
<feature type="compositionally biased region" description="Basic residues" evidence="1">
    <location>
        <begin position="26"/>
        <end position="37"/>
    </location>
</feature>
<dbReference type="InterPro" id="IPR045155">
    <property type="entry name" value="Beta-lactam_cat"/>
</dbReference>
<reference evidence="4 5" key="1">
    <citation type="submission" date="2020-02" db="EMBL/GenBank/DDBJ databases">
        <title>The whole genome sequence of CPCC 205119.</title>
        <authorList>
            <person name="Jiang Z."/>
        </authorList>
    </citation>
    <scope>NUCLEOTIDE SEQUENCE [LARGE SCALE GENOMIC DNA]</scope>
    <source>
        <strain evidence="4 5">CPCC 205119</strain>
    </source>
</reference>
<dbReference type="GO" id="GO:0030655">
    <property type="term" value="P:beta-lactam antibiotic catabolic process"/>
    <property type="evidence" value="ECO:0007669"/>
    <property type="project" value="InterPro"/>
</dbReference>
<name>A0A7K3WEX8_9ACTN</name>
<proteinExistence type="predicted"/>
<dbReference type="SUPFAM" id="SSF56601">
    <property type="entry name" value="beta-lactamase/transpeptidase-like"/>
    <property type="match status" value="1"/>
</dbReference>
<feature type="transmembrane region" description="Helical" evidence="2">
    <location>
        <begin position="41"/>
        <end position="59"/>
    </location>
</feature>
<evidence type="ECO:0000259" key="3">
    <source>
        <dbReference type="Pfam" id="PF13354"/>
    </source>
</evidence>
<evidence type="ECO:0000313" key="5">
    <source>
        <dbReference type="Proteomes" id="UP000470470"/>
    </source>
</evidence>
<feature type="region of interest" description="Disordered" evidence="1">
    <location>
        <begin position="1"/>
        <end position="37"/>
    </location>
</feature>
<dbReference type="GO" id="GO:0008800">
    <property type="term" value="F:beta-lactamase activity"/>
    <property type="evidence" value="ECO:0007669"/>
    <property type="project" value="InterPro"/>
</dbReference>
<feature type="domain" description="Beta-lactamase class A catalytic" evidence="3">
    <location>
        <begin position="135"/>
        <end position="274"/>
    </location>
</feature>
<dbReference type="EMBL" id="JAAGWK010000012">
    <property type="protein sequence ID" value="NEL54479.1"/>
    <property type="molecule type" value="Genomic_DNA"/>
</dbReference>
<comment type="caution">
    <text evidence="4">The sequence shown here is derived from an EMBL/GenBank/DDBJ whole genome shotgun (WGS) entry which is preliminary data.</text>
</comment>
<protein>
    <submittedName>
        <fullName evidence="4">LppW family protein</fullName>
    </submittedName>
</protein>
<organism evidence="4 5">
    <name type="scientific">Goekera deserti</name>
    <dbReference type="NCBI Taxonomy" id="2497753"/>
    <lineage>
        <taxon>Bacteria</taxon>
        <taxon>Bacillati</taxon>
        <taxon>Actinomycetota</taxon>
        <taxon>Actinomycetes</taxon>
        <taxon>Geodermatophilales</taxon>
        <taxon>Geodermatophilaceae</taxon>
        <taxon>Goekera</taxon>
    </lineage>
</organism>
<keyword evidence="2" id="KW-0472">Membrane</keyword>
<dbReference type="Gene3D" id="3.40.710.10">
    <property type="entry name" value="DD-peptidase/beta-lactamase superfamily"/>
    <property type="match status" value="1"/>
</dbReference>
<keyword evidence="2" id="KW-1133">Transmembrane helix</keyword>